<sequence>MPARPLFSATRQTVPTPEVQYEPRFDPPPEEALSNPYDTIHEPLTGPPPYDESTLGPDYNPYEVQQAGPSSQPYLEEEVQLEPVRVPWIEGRHTPYLAPHETHSKDAISSTHSDEDPNQALLGLLNDYGSSEAHNELEEVVPSEPPEEIPEEAMRVHYGRIPQRQPRRTQTVRRVQLQEGHLVLECPIAPKLLERLPIQEGQEFTHMRYTAVTCDPDHFAREEFSLRPALYDPPRPIELCIVLTMYNEDEKLFTRTMHGVMQNIAYLCKLKNSRVWGPEGWKRIVVCIVADGRHKVSSRTLSVLATMGVYQEGIAKNTVRGQPVEAHLYEYTAQISVDSSLRFRSKERGLVPVQVVLCIKEHNRKKINSHRWCFNAFGPVLQPNIYVLLDVGTKPRARSIYRLWSAFERDSHVGGACGEIVALKGKLWHALVNPLVAAQNFEYKMSNVLDKPMESAFGYIGVLPGAFSAYRYEALKNDEMGNGPLCSYFKGETLHGGSDNADIFTSNMYLAEDRILCWELVTKRGGSWLLRFVKRAQAETDVPNTVPEFIAQRRRWLNGSFFAAIHSIIKFGYIYRSSHSWIRKFVLHVEMVYQFVQLLFSWFSLANYFIAFCILTDAVADEHHWAHIPVVICQYIYVIFLLFCYLLSMGNRPAGNTLGYLASMVVFALLMLIMMASVVYLMYSSVLHAIKSHKGDEFMGDPQFVRIFIAVLSTYGVWLLASLLFLDPWHLFTSVFQYLLLSPSMINIVNIYAFCNTHDVSWGTKGYDTMNADLGPAQSTTQSNAVEVVVPTEPQDVNAAYDDACHVLATKPPREKKQRDPETYQKDYYAMVRTNVVLAYTLTNGALAVAIVNLPRSVHSVYMGFLFYSVAALAAVRLLGAIAYLLGSLLPRH</sequence>
<dbReference type="GO" id="GO:0005886">
    <property type="term" value="C:plasma membrane"/>
    <property type="evidence" value="ECO:0007669"/>
    <property type="project" value="UniProtKB-SubCell"/>
</dbReference>
<keyword evidence="6 13" id="KW-0808">Transferase</keyword>
<feature type="transmembrane region" description="Helical" evidence="13">
    <location>
        <begin position="595"/>
        <end position="616"/>
    </location>
</feature>
<gene>
    <name evidence="16" type="primary">CHS4_2</name>
    <name evidence="16" type="ORF">MOBT1_001200</name>
</gene>
<feature type="transmembrane region" description="Helical" evidence="13">
    <location>
        <begin position="556"/>
        <end position="575"/>
    </location>
</feature>
<evidence type="ECO:0000256" key="1">
    <source>
        <dbReference type="ARBA" id="ARBA00004439"/>
    </source>
</evidence>
<feature type="transmembrane region" description="Helical" evidence="13">
    <location>
        <begin position="660"/>
        <end position="683"/>
    </location>
</feature>
<proteinExistence type="inferred from homology"/>
<feature type="domain" description="Chitin synthase N-terminal" evidence="15">
    <location>
        <begin position="171"/>
        <end position="238"/>
    </location>
</feature>
<evidence type="ECO:0000256" key="3">
    <source>
        <dbReference type="ARBA" id="ARBA00012543"/>
    </source>
</evidence>
<dbReference type="EMBL" id="CP119935">
    <property type="protein sequence ID" value="WFD02517.1"/>
    <property type="molecule type" value="Genomic_DNA"/>
</dbReference>
<dbReference type="InterPro" id="IPR004835">
    <property type="entry name" value="Chitin_synth"/>
</dbReference>
<keyword evidence="10 13" id="KW-0961">Cell wall biogenesis/degradation</keyword>
<dbReference type="CDD" id="cd04190">
    <property type="entry name" value="Chitin_synth_C"/>
    <property type="match status" value="1"/>
</dbReference>
<evidence type="ECO:0000256" key="10">
    <source>
        <dbReference type="ARBA" id="ARBA00023316"/>
    </source>
</evidence>
<accession>A0AAF0E2T6</accession>
<evidence type="ECO:0000256" key="9">
    <source>
        <dbReference type="ARBA" id="ARBA00023136"/>
    </source>
</evidence>
<feature type="transmembrane region" description="Helical" evidence="13">
    <location>
        <begin position="866"/>
        <end position="887"/>
    </location>
</feature>
<evidence type="ECO:0000256" key="11">
    <source>
        <dbReference type="ARBA" id="ARBA00023329"/>
    </source>
</evidence>
<dbReference type="PANTHER" id="PTHR22914:SF9">
    <property type="entry name" value="CHITIN SYNTHASE 1"/>
    <property type="match status" value="1"/>
</dbReference>
<dbReference type="Pfam" id="PF01644">
    <property type="entry name" value="Chitin_synth_1"/>
    <property type="match status" value="1"/>
</dbReference>
<keyword evidence="17" id="KW-1185">Reference proteome</keyword>
<feature type="transmembrane region" description="Helical" evidence="13">
    <location>
        <begin position="836"/>
        <end position="854"/>
    </location>
</feature>
<comment type="subcellular location">
    <subcellularLocation>
        <location evidence="2 13">Cell membrane</location>
        <topology evidence="2 13">Multi-pass membrane protein</topology>
    </subcellularLocation>
    <subcellularLocation>
        <location evidence="1">Cytoplasmic vesicle membrane</location>
        <topology evidence="1">Multi-pass membrane protein</topology>
    </subcellularLocation>
</comment>
<keyword evidence="7 13" id="KW-0812">Transmembrane</keyword>
<evidence type="ECO:0000256" key="8">
    <source>
        <dbReference type="ARBA" id="ARBA00022989"/>
    </source>
</evidence>
<feature type="transmembrane region" description="Helical" evidence="13">
    <location>
        <begin position="704"/>
        <end position="726"/>
    </location>
</feature>
<dbReference type="SUPFAM" id="SSF53448">
    <property type="entry name" value="Nucleotide-diphospho-sugar transferases"/>
    <property type="match status" value="1"/>
</dbReference>
<dbReference type="GO" id="GO:0030428">
    <property type="term" value="C:cell septum"/>
    <property type="evidence" value="ECO:0007669"/>
    <property type="project" value="TreeGrafter"/>
</dbReference>
<dbReference type="InterPro" id="IPR013616">
    <property type="entry name" value="Chitin_synth_N"/>
</dbReference>
<dbReference type="GO" id="GO:0006031">
    <property type="term" value="P:chitin biosynthetic process"/>
    <property type="evidence" value="ECO:0007669"/>
    <property type="project" value="UniProtKB-UniRule"/>
</dbReference>
<evidence type="ECO:0000256" key="7">
    <source>
        <dbReference type="ARBA" id="ARBA00022692"/>
    </source>
</evidence>
<evidence type="ECO:0000259" key="15">
    <source>
        <dbReference type="Pfam" id="PF08407"/>
    </source>
</evidence>
<keyword evidence="4 13" id="KW-1003">Cell membrane</keyword>
<protein>
    <recommendedName>
        <fullName evidence="3 13">Chitin synthase</fullName>
        <ecNumber evidence="3 13">2.4.1.16</ecNumber>
    </recommendedName>
</protein>
<evidence type="ECO:0000256" key="5">
    <source>
        <dbReference type="ARBA" id="ARBA00022676"/>
    </source>
</evidence>
<comment type="similarity">
    <text evidence="13">Belongs to the chitin synthase family.</text>
</comment>
<keyword evidence="5 13" id="KW-0328">Glycosyltransferase</keyword>
<evidence type="ECO:0000256" key="6">
    <source>
        <dbReference type="ARBA" id="ARBA00022679"/>
    </source>
</evidence>
<dbReference type="Pfam" id="PF08407">
    <property type="entry name" value="Chitin_synth_1N"/>
    <property type="match status" value="1"/>
</dbReference>
<feature type="region of interest" description="Disordered" evidence="14">
    <location>
        <begin position="1"/>
        <end position="73"/>
    </location>
</feature>
<reference evidence="16" key="1">
    <citation type="submission" date="2023-03" db="EMBL/GenBank/DDBJ databases">
        <title>Mating type loci evolution in Malassezia.</title>
        <authorList>
            <person name="Coelho M.A."/>
        </authorList>
    </citation>
    <scope>NUCLEOTIDE SEQUENCE</scope>
    <source>
        <strain evidence="16">CBS 7876</strain>
    </source>
</reference>
<comment type="catalytic activity">
    <reaction evidence="13">
        <text>[(1-&gt;4)-N-acetyl-beta-D-glucosaminyl](n) + UDP-N-acetyl-alpha-D-glucosamine = [(1-&gt;4)-N-acetyl-beta-D-glucosaminyl](n+1) + UDP + H(+)</text>
        <dbReference type="Rhea" id="RHEA:16637"/>
        <dbReference type="Rhea" id="RHEA-COMP:9593"/>
        <dbReference type="Rhea" id="RHEA-COMP:9595"/>
        <dbReference type="ChEBI" id="CHEBI:15378"/>
        <dbReference type="ChEBI" id="CHEBI:17029"/>
        <dbReference type="ChEBI" id="CHEBI:57705"/>
        <dbReference type="ChEBI" id="CHEBI:58223"/>
        <dbReference type="EC" id="2.4.1.16"/>
    </reaction>
</comment>
<evidence type="ECO:0000256" key="4">
    <source>
        <dbReference type="ARBA" id="ARBA00022475"/>
    </source>
</evidence>
<dbReference type="EC" id="2.4.1.16" evidence="3 13"/>
<keyword evidence="8 13" id="KW-1133">Transmembrane helix</keyword>
<evidence type="ECO:0000313" key="17">
    <source>
        <dbReference type="Proteomes" id="UP001214603"/>
    </source>
</evidence>
<evidence type="ECO:0000313" key="16">
    <source>
        <dbReference type="EMBL" id="WFD02517.1"/>
    </source>
</evidence>
<evidence type="ECO:0000256" key="13">
    <source>
        <dbReference type="RuleBase" id="RU366040"/>
    </source>
</evidence>
<dbReference type="GO" id="GO:0004100">
    <property type="term" value="F:chitin synthase activity"/>
    <property type="evidence" value="ECO:0007669"/>
    <property type="project" value="UniProtKB-UniRule"/>
</dbReference>
<evidence type="ECO:0000256" key="2">
    <source>
        <dbReference type="ARBA" id="ARBA00004651"/>
    </source>
</evidence>
<dbReference type="Proteomes" id="UP001214603">
    <property type="component" value="Chromosome 2"/>
</dbReference>
<dbReference type="PANTHER" id="PTHR22914">
    <property type="entry name" value="CHITIN SYNTHASE"/>
    <property type="match status" value="1"/>
</dbReference>
<dbReference type="AlphaFoldDB" id="A0AAF0E2T6"/>
<dbReference type="InterPro" id="IPR029044">
    <property type="entry name" value="Nucleotide-diphossugar_trans"/>
</dbReference>
<name>A0AAF0E2T6_9BASI</name>
<keyword evidence="11" id="KW-0968">Cytoplasmic vesicle</keyword>
<evidence type="ECO:0000256" key="12">
    <source>
        <dbReference type="ARBA" id="ARBA00024009"/>
    </source>
</evidence>
<dbReference type="GO" id="GO:0071555">
    <property type="term" value="P:cell wall organization"/>
    <property type="evidence" value="ECO:0007669"/>
    <property type="project" value="UniProtKB-KW"/>
</dbReference>
<dbReference type="GO" id="GO:0030659">
    <property type="term" value="C:cytoplasmic vesicle membrane"/>
    <property type="evidence" value="ECO:0007669"/>
    <property type="project" value="UniProtKB-SubCell"/>
</dbReference>
<keyword evidence="9 13" id="KW-0472">Membrane</keyword>
<evidence type="ECO:0000256" key="14">
    <source>
        <dbReference type="SAM" id="MobiDB-lite"/>
    </source>
</evidence>
<organism evidence="16 17">
    <name type="scientific">Malassezia obtusa</name>
    <dbReference type="NCBI Taxonomy" id="76774"/>
    <lineage>
        <taxon>Eukaryota</taxon>
        <taxon>Fungi</taxon>
        <taxon>Dikarya</taxon>
        <taxon>Basidiomycota</taxon>
        <taxon>Ustilaginomycotina</taxon>
        <taxon>Malasseziomycetes</taxon>
        <taxon>Malasseziales</taxon>
        <taxon>Malasseziaceae</taxon>
        <taxon>Malassezia</taxon>
    </lineage>
</organism>
<feature type="transmembrane region" description="Helical" evidence="13">
    <location>
        <begin position="628"/>
        <end position="648"/>
    </location>
</feature>
<comment type="function">
    <text evidence="12 13">Polymerizes chitin, a structural polymer of the cell wall and septum, by transferring the sugar moiety of UDP-GlcNAc to the non-reducing end of the growing chitin polymer.</text>
</comment>